<evidence type="ECO:0000313" key="2">
    <source>
        <dbReference type="Proteomes" id="UP000626109"/>
    </source>
</evidence>
<organism evidence="1 2">
    <name type="scientific">Polarella glacialis</name>
    <name type="common">Dinoflagellate</name>
    <dbReference type="NCBI Taxonomy" id="89957"/>
    <lineage>
        <taxon>Eukaryota</taxon>
        <taxon>Sar</taxon>
        <taxon>Alveolata</taxon>
        <taxon>Dinophyceae</taxon>
        <taxon>Suessiales</taxon>
        <taxon>Suessiaceae</taxon>
        <taxon>Polarella</taxon>
    </lineage>
</organism>
<proteinExistence type="predicted"/>
<name>A0A813LKK0_POLGL</name>
<reference evidence="1" key="1">
    <citation type="submission" date="2021-02" db="EMBL/GenBank/DDBJ databases">
        <authorList>
            <person name="Dougan E. K."/>
            <person name="Rhodes N."/>
            <person name="Thang M."/>
            <person name="Chan C."/>
        </authorList>
    </citation>
    <scope>NUCLEOTIDE SEQUENCE</scope>
</reference>
<comment type="caution">
    <text evidence="1">The sequence shown here is derived from an EMBL/GenBank/DDBJ whole genome shotgun (WGS) entry which is preliminary data.</text>
</comment>
<dbReference type="AlphaFoldDB" id="A0A813LKK0"/>
<gene>
    <name evidence="1" type="ORF">PGLA2088_LOCUS48290</name>
</gene>
<accession>A0A813LKK0</accession>
<dbReference type="Proteomes" id="UP000626109">
    <property type="component" value="Unassembled WGS sequence"/>
</dbReference>
<dbReference type="EMBL" id="CAJNNW010036658">
    <property type="protein sequence ID" value="CAE8736392.1"/>
    <property type="molecule type" value="Genomic_DNA"/>
</dbReference>
<protein>
    <submittedName>
        <fullName evidence="1">Uncharacterized protein</fullName>
    </submittedName>
</protein>
<sequence>MSYRHHVKQPLCKAFRPPDSLSMYLLLVPFLATAFANLLEALEYVNPDPPRVASPTLSEQVAHVEEKETAKKSQSAFLLGRDLENPSHGICRDLERAQNTALLLLLDGGRLLLVAS</sequence>
<evidence type="ECO:0000313" key="1">
    <source>
        <dbReference type="EMBL" id="CAE8736392.1"/>
    </source>
</evidence>